<proteinExistence type="predicted"/>
<dbReference type="OrthoDB" id="5086500at2759"/>
<dbReference type="Proteomes" id="UP000070501">
    <property type="component" value="Unassembled WGS sequence"/>
</dbReference>
<dbReference type="STRING" id="196109.A0A136IJ91"/>
<dbReference type="AlphaFoldDB" id="A0A136IJ91"/>
<dbReference type="PANTHER" id="PTHR34414:SF1">
    <property type="entry name" value="SUBTILISIN-LIKE SERINE PROTEASE"/>
    <property type="match status" value="1"/>
</dbReference>
<dbReference type="Pfam" id="PF20246">
    <property type="entry name" value="DUF6601"/>
    <property type="match status" value="1"/>
</dbReference>
<evidence type="ECO:0000313" key="3">
    <source>
        <dbReference type="Proteomes" id="UP000070501"/>
    </source>
</evidence>
<keyword evidence="1" id="KW-0472">Membrane</keyword>
<evidence type="ECO:0000313" key="2">
    <source>
        <dbReference type="EMBL" id="KXJ84914.1"/>
    </source>
</evidence>
<name>A0A136IJ91_9PEZI</name>
<keyword evidence="1" id="KW-0812">Transmembrane</keyword>
<reference evidence="3" key="1">
    <citation type="submission" date="2016-02" db="EMBL/GenBank/DDBJ databases">
        <title>Draft genome sequence of Microdochium bolleyi, a fungal endophyte of beachgrass.</title>
        <authorList>
            <consortium name="DOE Joint Genome Institute"/>
            <person name="David A.S."/>
            <person name="May G."/>
            <person name="Haridas S."/>
            <person name="Lim J."/>
            <person name="Wang M."/>
            <person name="Labutti K."/>
            <person name="Lipzen A."/>
            <person name="Barry K."/>
            <person name="Grigoriev I.V."/>
        </authorList>
    </citation>
    <scope>NUCLEOTIDE SEQUENCE [LARGE SCALE GENOMIC DNA]</scope>
    <source>
        <strain evidence="3">J235TASD1</strain>
    </source>
</reference>
<keyword evidence="3" id="KW-1185">Reference proteome</keyword>
<feature type="transmembrane region" description="Helical" evidence="1">
    <location>
        <begin position="287"/>
        <end position="313"/>
    </location>
</feature>
<accession>A0A136IJ91</accession>
<dbReference type="InterPro" id="IPR046536">
    <property type="entry name" value="DUF6601"/>
</dbReference>
<evidence type="ECO:0000256" key="1">
    <source>
        <dbReference type="SAM" id="Phobius"/>
    </source>
</evidence>
<gene>
    <name evidence="2" type="ORF">Micbo1qcDRAFT_225618</name>
</gene>
<sequence>MERSARNEDGGSPFSIRILNHENEVNASIRNSSQLTPLPSFLPASYLTDSDDLAAPACDTTTTICLEKELNLRRLTAVHGWLWVAGRPAPPRPLHHQLLLSREILVTERMDMHLVWTTGRLFLKPIPRFLLEPCFWHQHLSQQGAQGLRQCALGFLFSYTALIRHESDFLIAKEKHLVPTESDWQGWKTLVKEAGTEHIYPDIDPRFYYGELRLSRLNKIYFWYQTPLRNYMAHWNQYGTFLQENFAWLASTTVYLVVALTAMQVGLATDALTGSSAFQSASYGFTVFSILGPLITTGLIMLAFCYLFCNNWVATVIYKKKRLQHIGEKRTSRRV</sequence>
<dbReference type="PANTHER" id="PTHR34414">
    <property type="entry name" value="HET DOMAIN-CONTAINING PROTEIN-RELATED"/>
    <property type="match status" value="1"/>
</dbReference>
<protein>
    <submittedName>
        <fullName evidence="2">Uncharacterized protein</fullName>
    </submittedName>
</protein>
<dbReference type="InParanoid" id="A0A136IJ91"/>
<organism evidence="2 3">
    <name type="scientific">Microdochium bolleyi</name>
    <dbReference type="NCBI Taxonomy" id="196109"/>
    <lineage>
        <taxon>Eukaryota</taxon>
        <taxon>Fungi</taxon>
        <taxon>Dikarya</taxon>
        <taxon>Ascomycota</taxon>
        <taxon>Pezizomycotina</taxon>
        <taxon>Sordariomycetes</taxon>
        <taxon>Xylariomycetidae</taxon>
        <taxon>Xylariales</taxon>
        <taxon>Microdochiaceae</taxon>
        <taxon>Microdochium</taxon>
    </lineage>
</organism>
<dbReference type="EMBL" id="KQ964312">
    <property type="protein sequence ID" value="KXJ84914.1"/>
    <property type="molecule type" value="Genomic_DNA"/>
</dbReference>
<keyword evidence="1" id="KW-1133">Transmembrane helix</keyword>
<feature type="transmembrane region" description="Helical" evidence="1">
    <location>
        <begin position="246"/>
        <end position="267"/>
    </location>
</feature>